<dbReference type="InterPro" id="IPR011043">
    <property type="entry name" value="Gal_Oxase/kelch_b-propeller"/>
</dbReference>
<dbReference type="InterPro" id="IPR037293">
    <property type="entry name" value="Gal_Oxidase_central_sf"/>
</dbReference>
<feature type="domain" description="Galactose oxidase-like Early set" evidence="4">
    <location>
        <begin position="590"/>
        <end position="698"/>
    </location>
</feature>
<dbReference type="Gene3D" id="2.60.40.10">
    <property type="entry name" value="Immunoglobulins"/>
    <property type="match status" value="1"/>
</dbReference>
<evidence type="ECO:0000313" key="5">
    <source>
        <dbReference type="EMBL" id="PPQ82148.1"/>
    </source>
</evidence>
<evidence type="ECO:0008006" key="7">
    <source>
        <dbReference type="Google" id="ProtNLM"/>
    </source>
</evidence>
<evidence type="ECO:0000256" key="1">
    <source>
        <dbReference type="ARBA" id="ARBA00022729"/>
    </source>
</evidence>
<dbReference type="InParanoid" id="A0A409WUF1"/>
<dbReference type="OrthoDB" id="2019572at2759"/>
<evidence type="ECO:0000259" key="3">
    <source>
        <dbReference type="Pfam" id="PF07250"/>
    </source>
</evidence>
<evidence type="ECO:0000313" key="6">
    <source>
        <dbReference type="Proteomes" id="UP000284842"/>
    </source>
</evidence>
<feature type="region of interest" description="Disordered" evidence="2">
    <location>
        <begin position="726"/>
        <end position="749"/>
    </location>
</feature>
<keyword evidence="1" id="KW-0732">Signal</keyword>
<keyword evidence="6" id="KW-1185">Reference proteome</keyword>
<reference evidence="5 6" key="1">
    <citation type="journal article" date="2018" name="Evol. Lett.">
        <title>Horizontal gene cluster transfer increased hallucinogenic mushroom diversity.</title>
        <authorList>
            <person name="Reynolds H.T."/>
            <person name="Vijayakumar V."/>
            <person name="Gluck-Thaler E."/>
            <person name="Korotkin H.B."/>
            <person name="Matheny P.B."/>
            <person name="Slot J.C."/>
        </authorList>
    </citation>
    <scope>NUCLEOTIDE SEQUENCE [LARGE SCALE GENOMIC DNA]</scope>
    <source>
        <strain evidence="5 6">2629</strain>
    </source>
</reference>
<dbReference type="InterPro" id="IPR009880">
    <property type="entry name" value="Glyoxal_oxidase_N"/>
</dbReference>
<name>A0A409WUF1_9AGAR</name>
<organism evidence="5 6">
    <name type="scientific">Panaeolus cyanescens</name>
    <dbReference type="NCBI Taxonomy" id="181874"/>
    <lineage>
        <taxon>Eukaryota</taxon>
        <taxon>Fungi</taxon>
        <taxon>Dikarya</taxon>
        <taxon>Basidiomycota</taxon>
        <taxon>Agaricomycotina</taxon>
        <taxon>Agaricomycetes</taxon>
        <taxon>Agaricomycetidae</taxon>
        <taxon>Agaricales</taxon>
        <taxon>Agaricineae</taxon>
        <taxon>Galeropsidaceae</taxon>
        <taxon>Panaeolus</taxon>
    </lineage>
</organism>
<dbReference type="Gene3D" id="2.130.10.80">
    <property type="entry name" value="Galactose oxidase/kelch, beta-propeller"/>
    <property type="match status" value="1"/>
</dbReference>
<dbReference type="Proteomes" id="UP000284842">
    <property type="component" value="Unassembled WGS sequence"/>
</dbReference>
<dbReference type="EMBL" id="NHTK01005198">
    <property type="protein sequence ID" value="PPQ82148.1"/>
    <property type="molecule type" value="Genomic_DNA"/>
</dbReference>
<dbReference type="CDD" id="cd02851">
    <property type="entry name" value="E_set_GO_C"/>
    <property type="match status" value="1"/>
</dbReference>
<dbReference type="STRING" id="181874.A0A409WUF1"/>
<feature type="compositionally biased region" description="Low complexity" evidence="2">
    <location>
        <begin position="731"/>
        <end position="745"/>
    </location>
</feature>
<sequence>MKHSRTYTTSLELDDASSRLIVAGTGKVGSQLCDRNLDLDTGVERSKVVAWNIWDLMTTMRKSATENAVDWVGVVEDAWKMGWGWYGEKKDGSDLAPYAWGKRGALLLGGSVMLASAVSPNAFEDGGTTQVSALMMFLGNENSVYILDKAEANAAQVNGHPAWGAVWDIHERTSVVQDIRTNTFCASGMHLPNGSFVTFGGYDAVGPAQAHGSQKNSDGQTGAWDAQYQDFDGRKAIRIVKLCTIVDDLNTGDCAWFDDPTQLAMKKFRWYSAVEPTGDGEVVIIGGFVTGGYVNRWLPNTDPAFENGMAEPMFEFFPARVGEPQIFDFLVQTSGLNAYAHTYLMPSGRMFLQANLSTTLWDFNTNKETPLPPMPKGVIRVYPASGATAMLPLTPANNYEPTMIFCGGSDMEDEMWGDYLQPRFDTWTYPASKDCQRITPEPQDGSFPVYIQDDDIPDVGRTMGQFIALPTGKYLLINGAEFGTAGFAGPNGTSNTPLDQMPFGASFAAGPVLKPALYDPTAPLGKRWSQDNLTASTIPRVYHSTAVLLPDGSVLIAGSNPNLDVNLSTTFPTEYRAEVYFPYYFSAPIRPSPQNVPKTLSYGGDYFNITIRGSSYTGAANSAAGSATVVLIRGGFSTHAMQMGQRFLQLNNTYTVNADSSITLHVAQLPPNPNLFQPGPALLFVNIHDVPSNGTFIIVGNGRIGKQPIYAASTLPDSKCLDNIHGGTDGNAGTTSSSASSGNGTQDMTTSKSLRRVNYVLLLGWMPKFRRHTEAASTSSSQASPSTPVHTPAFHSMMQQLRTLRTISVDGYANFPTLEMLKLDVRLIQAFVELGMGPPWGLVSSSDDIAHESSEESEDDGEDNQNVYGVVFWWIVLMNSAV</sequence>
<evidence type="ECO:0000256" key="2">
    <source>
        <dbReference type="SAM" id="MobiDB-lite"/>
    </source>
</evidence>
<dbReference type="AlphaFoldDB" id="A0A409WUF1"/>
<evidence type="ECO:0000259" key="4">
    <source>
        <dbReference type="Pfam" id="PF09118"/>
    </source>
</evidence>
<gene>
    <name evidence="5" type="ORF">CVT24_012476</name>
</gene>
<proteinExistence type="predicted"/>
<feature type="domain" description="Glyoxal oxidase N-terminal" evidence="3">
    <location>
        <begin position="295"/>
        <end position="584"/>
    </location>
</feature>
<comment type="caution">
    <text evidence="5">The sequence shown here is derived from an EMBL/GenBank/DDBJ whole genome shotgun (WGS) entry which is preliminary data.</text>
</comment>
<dbReference type="SUPFAM" id="SSF50965">
    <property type="entry name" value="Galactose oxidase, central domain"/>
    <property type="match status" value="1"/>
</dbReference>
<protein>
    <recommendedName>
        <fullName evidence="7">Galactose oxidase-like Early set domain-containing protein</fullName>
    </recommendedName>
</protein>
<dbReference type="InterPro" id="IPR014756">
    <property type="entry name" value="Ig_E-set"/>
</dbReference>
<dbReference type="InterPro" id="IPR015202">
    <property type="entry name" value="GO-like_E_set"/>
</dbReference>
<accession>A0A409WUF1</accession>
<dbReference type="InterPro" id="IPR013783">
    <property type="entry name" value="Ig-like_fold"/>
</dbReference>
<dbReference type="Pfam" id="PF09118">
    <property type="entry name" value="GO-like_E_set"/>
    <property type="match status" value="1"/>
</dbReference>
<dbReference type="SUPFAM" id="SSF81296">
    <property type="entry name" value="E set domains"/>
    <property type="match status" value="1"/>
</dbReference>
<dbReference type="PANTHER" id="PTHR32208">
    <property type="entry name" value="SECRETED PROTEIN-RELATED"/>
    <property type="match status" value="1"/>
</dbReference>
<dbReference type="Pfam" id="PF07250">
    <property type="entry name" value="Glyoxal_oxid_N"/>
    <property type="match status" value="1"/>
</dbReference>
<dbReference type="PANTHER" id="PTHR32208:SF21">
    <property type="entry name" value="LOW QUALITY PROTEIN: ALDEHYDE OXIDASE GLOX-LIKE"/>
    <property type="match status" value="1"/>
</dbReference>